<keyword evidence="4" id="KW-1003">Cell membrane</keyword>
<evidence type="ECO:0000256" key="10">
    <source>
        <dbReference type="ARBA" id="ARBA00023180"/>
    </source>
</evidence>
<dbReference type="Pfam" id="PF04906">
    <property type="entry name" value="Tweety"/>
    <property type="match status" value="1"/>
</dbReference>
<sequence>MRGGVCDVREGVVRRAVPWEVNQWITHNAASSGYSTASSSSSACSYLRPFKVWILNSELHGRSETGSMVSSRDDVIPWWVSWLHGFPHLSFRFNFISNTFAPQDDGYRQALMIFLALAGACLACHLLVLLLSTCCQLRHKPSGPTKNPCAAHVMAISALLCCVAMAVGFYGNAEMNDGLEEVSESLGKMNHSLSSVDMLVQTVVTLLDKVPKAVRNISSYPEIQSKLIKATEQVEEFENMLKTLSFTPRAGEASEAIAKAVKMLNEAEFYRWLVYLLLLSIGVGMSMLALLGLAKHSKTILMWVFGLGLVIIVVEWGSLGIQLSSAVAASDFCIDPHAYITNVTQRAGLVSKNMVSYYVECPRRPTVLQDLLHKPNTTIISGPIPSIQNLSRKLLAFLNEIENVQTTSHMSSAVRLIVQEIQKDLSLSFTRVHELNALLDCHILHKDYVEALNAFCYDGITGLLWLCLSSLLALLSFTALVTVMPHVWRTFKCRGWQQQNVEDGDPFNPHMGWQARRRNPQPFPLQSGSLRSLESQRMSLQSPQFSQNRQIMGLEDSPLLRRHSPPPSYALAIKRFSEGSTLERESIHRTFQG</sequence>
<evidence type="ECO:0000256" key="13">
    <source>
        <dbReference type="RuleBase" id="RU361114"/>
    </source>
</evidence>
<dbReference type="GO" id="GO:0005886">
    <property type="term" value="C:plasma membrane"/>
    <property type="evidence" value="ECO:0007669"/>
    <property type="project" value="UniProtKB-SubCell"/>
</dbReference>
<feature type="transmembrane region" description="Helical" evidence="13">
    <location>
        <begin position="272"/>
        <end position="293"/>
    </location>
</feature>
<evidence type="ECO:0000256" key="1">
    <source>
        <dbReference type="ARBA" id="ARBA00004651"/>
    </source>
</evidence>
<organism evidence="14 15">
    <name type="scientific">Eptatretus burgeri</name>
    <name type="common">Inshore hagfish</name>
    <dbReference type="NCBI Taxonomy" id="7764"/>
    <lineage>
        <taxon>Eukaryota</taxon>
        <taxon>Metazoa</taxon>
        <taxon>Chordata</taxon>
        <taxon>Craniata</taxon>
        <taxon>Vertebrata</taxon>
        <taxon>Cyclostomata</taxon>
        <taxon>Myxini</taxon>
        <taxon>Myxiniformes</taxon>
        <taxon>Myxinidae</taxon>
        <taxon>Eptatretinae</taxon>
        <taxon>Eptatretus</taxon>
    </lineage>
</organism>
<evidence type="ECO:0000256" key="7">
    <source>
        <dbReference type="ARBA" id="ARBA00023065"/>
    </source>
</evidence>
<evidence type="ECO:0000313" key="14">
    <source>
        <dbReference type="Ensembl" id="ENSEBUP00000008503.1"/>
    </source>
</evidence>
<dbReference type="AlphaFoldDB" id="A0A8C4Q1C5"/>
<dbReference type="Ensembl" id="ENSEBUT00000009008.1">
    <property type="protein sequence ID" value="ENSEBUP00000008503.1"/>
    <property type="gene ID" value="ENSEBUG00000005488.1"/>
</dbReference>
<dbReference type="Proteomes" id="UP000694388">
    <property type="component" value="Unplaced"/>
</dbReference>
<dbReference type="GeneTree" id="ENSGT00950000183060"/>
<comment type="similarity">
    <text evidence="2 13">Belongs to the tweety family.</text>
</comment>
<dbReference type="PANTHER" id="PTHR12424">
    <property type="entry name" value="TWEETY-RELATED"/>
    <property type="match status" value="1"/>
</dbReference>
<protein>
    <recommendedName>
        <fullName evidence="13">Protein tweety homolog</fullName>
    </recommendedName>
</protein>
<keyword evidence="11 13" id="KW-0868">Chloride</keyword>
<evidence type="ECO:0000256" key="6">
    <source>
        <dbReference type="ARBA" id="ARBA00022989"/>
    </source>
</evidence>
<keyword evidence="7 13" id="KW-0406">Ion transport</keyword>
<accession>A0A8C4Q1C5</accession>
<dbReference type="PANTHER" id="PTHR12424:SF8">
    <property type="entry name" value="PROTEIN TWEETY"/>
    <property type="match status" value="1"/>
</dbReference>
<feature type="transmembrane region" description="Helical" evidence="13">
    <location>
        <begin position="463"/>
        <end position="484"/>
    </location>
</feature>
<evidence type="ECO:0000256" key="12">
    <source>
        <dbReference type="ARBA" id="ARBA00023303"/>
    </source>
</evidence>
<dbReference type="OMA" id="ASYIEYY"/>
<keyword evidence="3 13" id="KW-0813">Transport</keyword>
<feature type="transmembrane region" description="Helical" evidence="13">
    <location>
        <begin position="110"/>
        <end position="137"/>
    </location>
</feature>
<evidence type="ECO:0000313" key="15">
    <source>
        <dbReference type="Proteomes" id="UP000694388"/>
    </source>
</evidence>
<keyword evidence="12 13" id="KW-0407">Ion channel</keyword>
<dbReference type="GO" id="GO:0072320">
    <property type="term" value="F:volume-sensitive chloride channel activity"/>
    <property type="evidence" value="ECO:0007669"/>
    <property type="project" value="TreeGrafter"/>
</dbReference>
<evidence type="ECO:0000256" key="2">
    <source>
        <dbReference type="ARBA" id="ARBA00009849"/>
    </source>
</evidence>
<keyword evidence="5 13" id="KW-0812">Transmembrane</keyword>
<dbReference type="Ensembl" id="ENSEBUT00000008987.1">
    <property type="protein sequence ID" value="ENSEBUP00000008483.1"/>
    <property type="gene ID" value="ENSEBUG00000005488.1"/>
</dbReference>
<evidence type="ECO:0000256" key="8">
    <source>
        <dbReference type="ARBA" id="ARBA00023136"/>
    </source>
</evidence>
<evidence type="ECO:0000256" key="3">
    <source>
        <dbReference type="ARBA" id="ARBA00022448"/>
    </source>
</evidence>
<feature type="transmembrane region" description="Helical" evidence="13">
    <location>
        <begin position="300"/>
        <end position="319"/>
    </location>
</feature>
<reference evidence="14" key="1">
    <citation type="submission" date="2025-05" db="UniProtKB">
        <authorList>
            <consortium name="Ensembl"/>
        </authorList>
    </citation>
    <scope>IDENTIFICATION</scope>
</reference>
<dbReference type="InterPro" id="IPR006990">
    <property type="entry name" value="Tweety"/>
</dbReference>
<name>A0A8C4Q1C5_EPTBU</name>
<keyword evidence="6 13" id="KW-1133">Transmembrane helix</keyword>
<dbReference type="GO" id="GO:0034707">
    <property type="term" value="C:chloride channel complex"/>
    <property type="evidence" value="ECO:0007669"/>
    <property type="project" value="UniProtKB-UniRule"/>
</dbReference>
<keyword evidence="15" id="KW-1185">Reference proteome</keyword>
<comment type="subcellular location">
    <subcellularLocation>
        <location evidence="1 13">Cell membrane</location>
        <topology evidence="1 13">Multi-pass membrane protein</topology>
    </subcellularLocation>
</comment>
<comment type="function">
    <text evidence="13">Probable chloride channel.</text>
</comment>
<feature type="transmembrane region" description="Helical" evidence="13">
    <location>
        <begin position="149"/>
        <end position="170"/>
    </location>
</feature>
<evidence type="ECO:0000256" key="4">
    <source>
        <dbReference type="ARBA" id="ARBA00022475"/>
    </source>
</evidence>
<evidence type="ECO:0000256" key="5">
    <source>
        <dbReference type="ARBA" id="ARBA00022692"/>
    </source>
</evidence>
<dbReference type="GO" id="GO:0005229">
    <property type="term" value="F:intracellularly calcium-gated chloride channel activity"/>
    <property type="evidence" value="ECO:0007669"/>
    <property type="project" value="TreeGrafter"/>
</dbReference>
<keyword evidence="10" id="KW-0325">Glycoprotein</keyword>
<keyword evidence="9 13" id="KW-0869">Chloride channel</keyword>
<proteinExistence type="inferred from homology"/>
<evidence type="ECO:0000256" key="9">
    <source>
        <dbReference type="ARBA" id="ARBA00023173"/>
    </source>
</evidence>
<keyword evidence="8 13" id="KW-0472">Membrane</keyword>
<evidence type="ECO:0000256" key="11">
    <source>
        <dbReference type="ARBA" id="ARBA00023214"/>
    </source>
</evidence>